<evidence type="ECO:0000313" key="2">
    <source>
        <dbReference type="Proteomes" id="UP001596074"/>
    </source>
</evidence>
<comment type="caution">
    <text evidence="1">The sequence shown here is derived from an EMBL/GenBank/DDBJ whole genome shotgun (WGS) entry which is preliminary data.</text>
</comment>
<accession>A0ABW1AH56</accession>
<dbReference type="EMBL" id="JBHSON010000126">
    <property type="protein sequence ID" value="MFC5753862.1"/>
    <property type="molecule type" value="Genomic_DNA"/>
</dbReference>
<reference evidence="2" key="1">
    <citation type="journal article" date="2019" name="Int. J. Syst. Evol. Microbiol.">
        <title>The Global Catalogue of Microorganisms (GCM) 10K type strain sequencing project: providing services to taxonomists for standard genome sequencing and annotation.</title>
        <authorList>
            <consortium name="The Broad Institute Genomics Platform"/>
            <consortium name="The Broad Institute Genome Sequencing Center for Infectious Disease"/>
            <person name="Wu L."/>
            <person name="Ma J."/>
        </authorList>
    </citation>
    <scope>NUCLEOTIDE SEQUENCE [LARGE SCALE GENOMIC DNA]</scope>
    <source>
        <strain evidence="2">KCTC 42087</strain>
    </source>
</reference>
<organism evidence="1 2">
    <name type="scientific">Actinomadura rugatobispora</name>
    <dbReference type="NCBI Taxonomy" id="1994"/>
    <lineage>
        <taxon>Bacteria</taxon>
        <taxon>Bacillati</taxon>
        <taxon>Actinomycetota</taxon>
        <taxon>Actinomycetes</taxon>
        <taxon>Streptosporangiales</taxon>
        <taxon>Thermomonosporaceae</taxon>
        <taxon>Actinomadura</taxon>
    </lineage>
</organism>
<proteinExistence type="predicted"/>
<name>A0ABW1AH56_9ACTN</name>
<gene>
    <name evidence="1" type="ORF">ACFPZN_50305</name>
</gene>
<dbReference type="RefSeq" id="WP_378291339.1">
    <property type="nucleotide sequence ID" value="NZ_JBHSON010000126.1"/>
</dbReference>
<dbReference type="Proteomes" id="UP001596074">
    <property type="component" value="Unassembled WGS sequence"/>
</dbReference>
<evidence type="ECO:0000313" key="1">
    <source>
        <dbReference type="EMBL" id="MFC5753862.1"/>
    </source>
</evidence>
<protein>
    <submittedName>
        <fullName evidence="1">Uncharacterized protein</fullName>
    </submittedName>
</protein>
<sequence length="146" mass="15884">MTDWIQHHPTTPMTTRDGRAVEIDVEIAPLVEQLWRLGYTTKLACQDAGEAILHGGTRVAPSDRDRQSACHAGRAWIIVGVDDGPALLKAVRSLASAGTWRSFPVTKGNDPEAWMSITFPRRDITAAAELLRRASAEDQAGSRAVP</sequence>
<keyword evidence="2" id="KW-1185">Reference proteome</keyword>